<dbReference type="EMBL" id="JBHSDL010000042">
    <property type="protein sequence ID" value="MFC4377750.1"/>
    <property type="molecule type" value="Genomic_DNA"/>
</dbReference>
<evidence type="ECO:0000256" key="1">
    <source>
        <dbReference type="ARBA" id="ARBA00023015"/>
    </source>
</evidence>
<evidence type="ECO:0000256" key="2">
    <source>
        <dbReference type="ARBA" id="ARBA00023125"/>
    </source>
</evidence>
<keyword evidence="1" id="KW-0805">Transcription regulation</keyword>
<dbReference type="InterPro" id="IPR009057">
    <property type="entry name" value="Homeodomain-like_sf"/>
</dbReference>
<evidence type="ECO:0000313" key="6">
    <source>
        <dbReference type="EMBL" id="MFC4377750.1"/>
    </source>
</evidence>
<proteinExistence type="predicted"/>
<dbReference type="InterPro" id="IPR041474">
    <property type="entry name" value="NicS_C"/>
</dbReference>
<dbReference type="SUPFAM" id="SSF48498">
    <property type="entry name" value="Tetracyclin repressor-like, C-terminal domain"/>
    <property type="match status" value="1"/>
</dbReference>
<dbReference type="PANTHER" id="PTHR30055:SF234">
    <property type="entry name" value="HTH-TYPE TRANSCRIPTIONAL REGULATOR BETI"/>
    <property type="match status" value="1"/>
</dbReference>
<dbReference type="PROSITE" id="PS50977">
    <property type="entry name" value="HTH_TETR_2"/>
    <property type="match status" value="1"/>
</dbReference>
<gene>
    <name evidence="6" type="ORF">ACFO5K_27095</name>
</gene>
<dbReference type="Pfam" id="PF00440">
    <property type="entry name" value="TetR_N"/>
    <property type="match status" value="1"/>
</dbReference>
<organism evidence="6 7">
    <name type="scientific">Nocardia halotolerans</name>
    <dbReference type="NCBI Taxonomy" id="1755878"/>
    <lineage>
        <taxon>Bacteria</taxon>
        <taxon>Bacillati</taxon>
        <taxon>Actinomycetota</taxon>
        <taxon>Actinomycetes</taxon>
        <taxon>Mycobacteriales</taxon>
        <taxon>Nocardiaceae</taxon>
        <taxon>Nocardia</taxon>
    </lineage>
</organism>
<keyword evidence="2 4" id="KW-0238">DNA-binding</keyword>
<name>A0ABV8VTM7_9NOCA</name>
<dbReference type="SUPFAM" id="SSF46689">
    <property type="entry name" value="Homeodomain-like"/>
    <property type="match status" value="1"/>
</dbReference>
<evidence type="ECO:0000259" key="5">
    <source>
        <dbReference type="PROSITE" id="PS50977"/>
    </source>
</evidence>
<dbReference type="InterPro" id="IPR050109">
    <property type="entry name" value="HTH-type_TetR-like_transc_reg"/>
</dbReference>
<evidence type="ECO:0000256" key="4">
    <source>
        <dbReference type="PROSITE-ProRule" id="PRU00335"/>
    </source>
</evidence>
<dbReference type="PANTHER" id="PTHR30055">
    <property type="entry name" value="HTH-TYPE TRANSCRIPTIONAL REGULATOR RUTR"/>
    <property type="match status" value="1"/>
</dbReference>
<dbReference type="RefSeq" id="WP_378568747.1">
    <property type="nucleotide sequence ID" value="NZ_JBHSDL010000042.1"/>
</dbReference>
<accession>A0ABV8VTM7</accession>
<sequence length="215" mass="24159">MVTTKPNRPPGRPRVADSMPLETILQVALNAFATHGYDGVSLRTLNKELGASHNLIYQRFGSKENLWRAAVDFGFGRVVRRLEGILDPGVTDPVEQLRLAVREFLRVSAQHPELTALMNFEGRQDTARLAYIFENYVRPTEDRLWSLARHLMAENIIRPIPQRTLHFLITHGGTAPYSQVPLALHFDPASPLDPAAVEQHADLVSTILIDGLRVR</sequence>
<feature type="domain" description="HTH tetR-type" evidence="5">
    <location>
        <begin position="18"/>
        <end position="78"/>
    </location>
</feature>
<protein>
    <submittedName>
        <fullName evidence="6">TetR/AcrR family transcriptional regulator</fullName>
    </submittedName>
</protein>
<evidence type="ECO:0000313" key="7">
    <source>
        <dbReference type="Proteomes" id="UP001595844"/>
    </source>
</evidence>
<keyword evidence="7" id="KW-1185">Reference proteome</keyword>
<evidence type="ECO:0000256" key="3">
    <source>
        <dbReference type="ARBA" id="ARBA00023163"/>
    </source>
</evidence>
<feature type="DNA-binding region" description="H-T-H motif" evidence="4">
    <location>
        <begin position="41"/>
        <end position="60"/>
    </location>
</feature>
<dbReference type="Pfam" id="PF17938">
    <property type="entry name" value="TetR_C_29"/>
    <property type="match status" value="1"/>
</dbReference>
<comment type="caution">
    <text evidence="6">The sequence shown here is derived from an EMBL/GenBank/DDBJ whole genome shotgun (WGS) entry which is preliminary data.</text>
</comment>
<dbReference type="InterPro" id="IPR001647">
    <property type="entry name" value="HTH_TetR"/>
</dbReference>
<dbReference type="Proteomes" id="UP001595844">
    <property type="component" value="Unassembled WGS sequence"/>
</dbReference>
<keyword evidence="3" id="KW-0804">Transcription</keyword>
<dbReference type="InterPro" id="IPR036271">
    <property type="entry name" value="Tet_transcr_reg_TetR-rel_C_sf"/>
</dbReference>
<dbReference type="Gene3D" id="1.10.357.10">
    <property type="entry name" value="Tetracycline Repressor, domain 2"/>
    <property type="match status" value="1"/>
</dbReference>
<reference evidence="7" key="1">
    <citation type="journal article" date="2019" name="Int. J. Syst. Evol. Microbiol.">
        <title>The Global Catalogue of Microorganisms (GCM) 10K type strain sequencing project: providing services to taxonomists for standard genome sequencing and annotation.</title>
        <authorList>
            <consortium name="The Broad Institute Genomics Platform"/>
            <consortium name="The Broad Institute Genome Sequencing Center for Infectious Disease"/>
            <person name="Wu L."/>
            <person name="Ma J."/>
        </authorList>
    </citation>
    <scope>NUCLEOTIDE SEQUENCE [LARGE SCALE GENOMIC DNA]</scope>
    <source>
        <strain evidence="7">IBRC-M 10490</strain>
    </source>
</reference>